<dbReference type="Gene3D" id="3.50.50.60">
    <property type="entry name" value="FAD/NAD(P)-binding domain"/>
    <property type="match status" value="2"/>
</dbReference>
<dbReference type="InterPro" id="IPR050097">
    <property type="entry name" value="Ferredoxin-NADP_redctase_2"/>
</dbReference>
<evidence type="ECO:0000313" key="3">
    <source>
        <dbReference type="EMBL" id="CAA6805747.1"/>
    </source>
</evidence>
<dbReference type="InterPro" id="IPR036188">
    <property type="entry name" value="FAD/NAD-bd_sf"/>
</dbReference>
<dbReference type="Pfam" id="PF13738">
    <property type="entry name" value="Pyr_redox_3"/>
    <property type="match status" value="1"/>
</dbReference>
<sequence>MSKVYDLVAVGAGPAGIGAAYEGIQSGFKDVLLLEKMGESSHTIRNYYKKGKRVDKLYKGIDLELKGHIPFTDSTREPTLDYFEEFINTTGIEYKVWSEVSKITKDKDIFTVYSNSGEYQCKNVVIGIGNMGKPNKPSYKIPGSIKKQVNFNLDKVVNGEAILVVGGGDSAVEYAFDLAFRKLDVTLNYRKTEFTRINDINKKDLNSVLDDGTLKTVLGIDVDSIEDADDNKIKVNFNNGSSQLFDRIIYAIGGTTPVDFLKSCGIEVDDKKVPFQNENHQTNVEGLYVAGDIACKGGGSVCLALNHSYEAIIDIVSTN</sequence>
<evidence type="ECO:0000256" key="2">
    <source>
        <dbReference type="ARBA" id="ARBA00023002"/>
    </source>
</evidence>
<keyword evidence="1" id="KW-0285">Flavoprotein</keyword>
<dbReference type="EC" id="1.8.1.9" evidence="3"/>
<gene>
    <name evidence="3" type="ORF">HELGO_WM13521</name>
</gene>
<protein>
    <submittedName>
        <fullName evidence="3">Thioredoxin reductase (EC)</fullName>
        <ecNumber evidence="3">1.8.1.9</ecNumber>
    </submittedName>
</protein>
<dbReference type="PANTHER" id="PTHR48105">
    <property type="entry name" value="THIOREDOXIN REDUCTASE 1-RELATED-RELATED"/>
    <property type="match status" value="1"/>
</dbReference>
<dbReference type="PRINTS" id="PR00469">
    <property type="entry name" value="PNDRDTASEII"/>
</dbReference>
<dbReference type="EMBL" id="CACVAW010000020">
    <property type="protein sequence ID" value="CAA6805747.1"/>
    <property type="molecule type" value="Genomic_DNA"/>
</dbReference>
<dbReference type="SUPFAM" id="SSF51905">
    <property type="entry name" value="FAD/NAD(P)-binding domain"/>
    <property type="match status" value="1"/>
</dbReference>
<dbReference type="GO" id="GO:0004791">
    <property type="term" value="F:thioredoxin-disulfide reductase (NADPH) activity"/>
    <property type="evidence" value="ECO:0007669"/>
    <property type="project" value="UniProtKB-EC"/>
</dbReference>
<proteinExistence type="predicted"/>
<organism evidence="3">
    <name type="scientific">uncultured Campylobacterales bacterium</name>
    <dbReference type="NCBI Taxonomy" id="352960"/>
    <lineage>
        <taxon>Bacteria</taxon>
        <taxon>Pseudomonadati</taxon>
        <taxon>Campylobacterota</taxon>
        <taxon>Epsilonproteobacteria</taxon>
        <taxon>Campylobacterales</taxon>
        <taxon>environmental samples</taxon>
    </lineage>
</organism>
<name>A0A6S6SRT7_9BACT</name>
<evidence type="ECO:0000256" key="1">
    <source>
        <dbReference type="ARBA" id="ARBA00022630"/>
    </source>
</evidence>
<accession>A0A6S6SRT7</accession>
<dbReference type="AlphaFoldDB" id="A0A6S6SRT7"/>
<reference evidence="3" key="1">
    <citation type="submission" date="2020-01" db="EMBL/GenBank/DDBJ databases">
        <authorList>
            <person name="Meier V. D."/>
            <person name="Meier V D."/>
        </authorList>
    </citation>
    <scope>NUCLEOTIDE SEQUENCE</scope>
    <source>
        <strain evidence="3">HLG_WM_MAG_12</strain>
    </source>
</reference>
<dbReference type="PRINTS" id="PR00368">
    <property type="entry name" value="FADPNR"/>
</dbReference>
<keyword evidence="2 3" id="KW-0560">Oxidoreductase</keyword>